<name>A0ACD1A9F0_9FIRM</name>
<evidence type="ECO:0000313" key="1">
    <source>
        <dbReference type="EMBL" id="QOX62941.1"/>
    </source>
</evidence>
<proteinExistence type="predicted"/>
<dbReference type="EMBL" id="CP042469">
    <property type="protein sequence ID" value="QOX62941.1"/>
    <property type="molecule type" value="Genomic_DNA"/>
</dbReference>
<gene>
    <name evidence="1" type="ORF">FRZ06_06095</name>
</gene>
<protein>
    <submittedName>
        <fullName evidence="1">Uncharacterized protein</fullName>
    </submittedName>
</protein>
<sequence length="93" mass="10412">MEVFMNVKDELLYDFSINMPRLLVSGNTGIIDNVKKIVYITESSIIVDHGSRFSAVSGDDLRIKLIEEERVLVTGNIRSVEFYSGKKGGADEK</sequence>
<accession>A0ACD1A9F0</accession>
<dbReference type="Proteomes" id="UP000594014">
    <property type="component" value="Chromosome"/>
</dbReference>
<reference evidence="1" key="1">
    <citation type="submission" date="2019-08" db="EMBL/GenBank/DDBJ databases">
        <title>Genome sequence of Clostridiales bacterium MT110.</title>
        <authorList>
            <person name="Cao J."/>
        </authorList>
    </citation>
    <scope>NUCLEOTIDE SEQUENCE</scope>
    <source>
        <strain evidence="1">MT110</strain>
    </source>
</reference>
<organism evidence="1 2">
    <name type="scientific">Anoxybacterium hadale</name>
    <dbReference type="NCBI Taxonomy" id="3408580"/>
    <lineage>
        <taxon>Bacteria</taxon>
        <taxon>Bacillati</taxon>
        <taxon>Bacillota</taxon>
        <taxon>Clostridia</taxon>
        <taxon>Peptostreptococcales</taxon>
        <taxon>Anaerovoracaceae</taxon>
        <taxon>Anoxybacterium</taxon>
    </lineage>
</organism>
<keyword evidence="2" id="KW-1185">Reference proteome</keyword>
<evidence type="ECO:0000313" key="2">
    <source>
        <dbReference type="Proteomes" id="UP000594014"/>
    </source>
</evidence>